<evidence type="ECO:0000256" key="1">
    <source>
        <dbReference type="SAM" id="MobiDB-lite"/>
    </source>
</evidence>
<organism evidence="4 5">
    <name type="scientific">Stieleria bergensis</name>
    <dbReference type="NCBI Taxonomy" id="2528025"/>
    <lineage>
        <taxon>Bacteria</taxon>
        <taxon>Pseudomonadati</taxon>
        <taxon>Planctomycetota</taxon>
        <taxon>Planctomycetia</taxon>
        <taxon>Pirellulales</taxon>
        <taxon>Pirellulaceae</taxon>
        <taxon>Stieleria</taxon>
    </lineage>
</organism>
<dbReference type="GO" id="GO:0016787">
    <property type="term" value="F:hydrolase activity"/>
    <property type="evidence" value="ECO:0007669"/>
    <property type="project" value="InterPro"/>
</dbReference>
<evidence type="ECO:0000313" key="4">
    <source>
        <dbReference type="EMBL" id="QDT57639.1"/>
    </source>
</evidence>
<dbReference type="Pfam" id="PF06439">
    <property type="entry name" value="3keto-disac_hyd"/>
    <property type="match status" value="1"/>
</dbReference>
<gene>
    <name evidence="4" type="ORF">SV7mr_01220</name>
</gene>
<sequence precursor="true">MKKSFCTLRQCLAGAALVATTISCAAAQAGEYLNGITWKKPAIVTPGATAADPPSDAIVLFDGTDLSHWKNGERWTIEEGDMIAGKGPVVSKETFGDCHVHIEWSAPTPPKGKGQGRGNSGLFLMGIYEIQILDSYDNETYHDGQAGAIYKQTPPMANAMRPPGQWNTYDVLWTAPKFNDDGSLQSPAYMTAIHNGVVILNHFELKGDTPYNRPPKYTKHPEKGPLQLQDHGNPVRFRNIWVRNLEPAQGEQTRKPFIRDGNKETPIED</sequence>
<dbReference type="OrthoDB" id="176168at2"/>
<keyword evidence="5" id="KW-1185">Reference proteome</keyword>
<dbReference type="Gene3D" id="2.60.120.560">
    <property type="entry name" value="Exo-inulinase, domain 1"/>
    <property type="match status" value="1"/>
</dbReference>
<feature type="domain" description="3-keto-alpha-glucoside-1,2-lyase/3-keto-2-hydroxy-glucal hydratase" evidence="3">
    <location>
        <begin position="57"/>
        <end position="243"/>
    </location>
</feature>
<dbReference type="EMBL" id="CP036272">
    <property type="protein sequence ID" value="QDT57639.1"/>
    <property type="molecule type" value="Genomic_DNA"/>
</dbReference>
<dbReference type="AlphaFoldDB" id="A0A517SNE4"/>
<dbReference type="Proteomes" id="UP000315003">
    <property type="component" value="Chromosome"/>
</dbReference>
<evidence type="ECO:0000313" key="5">
    <source>
        <dbReference type="Proteomes" id="UP000315003"/>
    </source>
</evidence>
<accession>A0A517SNE4</accession>
<feature type="region of interest" description="Disordered" evidence="1">
    <location>
        <begin position="212"/>
        <end position="231"/>
    </location>
</feature>
<evidence type="ECO:0000256" key="2">
    <source>
        <dbReference type="SAM" id="SignalP"/>
    </source>
</evidence>
<feature type="compositionally biased region" description="Basic and acidic residues" evidence="1">
    <location>
        <begin position="252"/>
        <end position="269"/>
    </location>
</feature>
<feature type="chain" id="PRO_5022152422" description="3-keto-alpha-glucoside-1,2-lyase/3-keto-2-hydroxy-glucal hydratase domain-containing protein" evidence="2">
    <location>
        <begin position="26"/>
        <end position="269"/>
    </location>
</feature>
<dbReference type="RefSeq" id="WP_145268261.1">
    <property type="nucleotide sequence ID" value="NZ_CP036272.1"/>
</dbReference>
<dbReference type="PROSITE" id="PS51257">
    <property type="entry name" value="PROKAR_LIPOPROTEIN"/>
    <property type="match status" value="1"/>
</dbReference>
<evidence type="ECO:0000259" key="3">
    <source>
        <dbReference type="Pfam" id="PF06439"/>
    </source>
</evidence>
<name>A0A517SNE4_9BACT</name>
<dbReference type="InterPro" id="IPR010496">
    <property type="entry name" value="AL/BT2_dom"/>
</dbReference>
<reference evidence="4 5" key="1">
    <citation type="submission" date="2019-02" db="EMBL/GenBank/DDBJ databases">
        <title>Deep-cultivation of Planctomycetes and their phenomic and genomic characterization uncovers novel biology.</title>
        <authorList>
            <person name="Wiegand S."/>
            <person name="Jogler M."/>
            <person name="Boedeker C."/>
            <person name="Pinto D."/>
            <person name="Vollmers J."/>
            <person name="Rivas-Marin E."/>
            <person name="Kohn T."/>
            <person name="Peeters S.H."/>
            <person name="Heuer A."/>
            <person name="Rast P."/>
            <person name="Oberbeckmann S."/>
            <person name="Bunk B."/>
            <person name="Jeske O."/>
            <person name="Meyerdierks A."/>
            <person name="Storesund J.E."/>
            <person name="Kallscheuer N."/>
            <person name="Luecker S."/>
            <person name="Lage O.M."/>
            <person name="Pohl T."/>
            <person name="Merkel B.J."/>
            <person name="Hornburger P."/>
            <person name="Mueller R.-W."/>
            <person name="Bruemmer F."/>
            <person name="Labrenz M."/>
            <person name="Spormann A.M."/>
            <person name="Op den Camp H."/>
            <person name="Overmann J."/>
            <person name="Amann R."/>
            <person name="Jetten M.S.M."/>
            <person name="Mascher T."/>
            <person name="Medema M.H."/>
            <person name="Devos D.P."/>
            <person name="Kaster A.-K."/>
            <person name="Ovreas L."/>
            <person name="Rohde M."/>
            <person name="Galperin M.Y."/>
            <person name="Jogler C."/>
        </authorList>
    </citation>
    <scope>NUCLEOTIDE SEQUENCE [LARGE SCALE GENOMIC DNA]</scope>
    <source>
        <strain evidence="4 5">SV_7m_r</strain>
    </source>
</reference>
<protein>
    <recommendedName>
        <fullName evidence="3">3-keto-alpha-glucoside-1,2-lyase/3-keto-2-hydroxy-glucal hydratase domain-containing protein</fullName>
    </recommendedName>
</protein>
<feature type="region of interest" description="Disordered" evidence="1">
    <location>
        <begin position="248"/>
        <end position="269"/>
    </location>
</feature>
<proteinExistence type="predicted"/>
<keyword evidence="2" id="KW-0732">Signal</keyword>
<feature type="signal peptide" evidence="2">
    <location>
        <begin position="1"/>
        <end position="25"/>
    </location>
</feature>